<dbReference type="PANTHER" id="PTHR43806">
    <property type="entry name" value="PEPTIDASE S8"/>
    <property type="match status" value="1"/>
</dbReference>
<evidence type="ECO:0000256" key="4">
    <source>
        <dbReference type="ARBA" id="ARBA00022825"/>
    </source>
</evidence>
<evidence type="ECO:0000256" key="1">
    <source>
        <dbReference type="ARBA" id="ARBA00011073"/>
    </source>
</evidence>
<dbReference type="SUPFAM" id="SSF49265">
    <property type="entry name" value="Fibronectin type III"/>
    <property type="match status" value="1"/>
</dbReference>
<organism evidence="7">
    <name type="scientific">freshwater metagenome</name>
    <dbReference type="NCBI Taxonomy" id="449393"/>
    <lineage>
        <taxon>unclassified sequences</taxon>
        <taxon>metagenomes</taxon>
        <taxon>ecological metagenomes</taxon>
    </lineage>
</organism>
<evidence type="ECO:0000259" key="5">
    <source>
        <dbReference type="Pfam" id="PF00082"/>
    </source>
</evidence>
<comment type="similarity">
    <text evidence="1">Belongs to the peptidase S8 family.</text>
</comment>
<proteinExistence type="inferred from homology"/>
<dbReference type="SUPFAM" id="SSF52743">
    <property type="entry name" value="Subtilisin-like"/>
    <property type="match status" value="1"/>
</dbReference>
<evidence type="ECO:0000313" key="7">
    <source>
        <dbReference type="EMBL" id="CAB4828037.1"/>
    </source>
</evidence>
<dbReference type="InterPro" id="IPR050131">
    <property type="entry name" value="Peptidase_S8_subtilisin-like"/>
</dbReference>
<dbReference type="CDD" id="cd07473">
    <property type="entry name" value="Peptidases_S8_Subtilisin_like"/>
    <property type="match status" value="1"/>
</dbReference>
<dbReference type="InterPro" id="IPR036116">
    <property type="entry name" value="FN3_sf"/>
</dbReference>
<dbReference type="InterPro" id="IPR034204">
    <property type="entry name" value="PfSUB1-like_cat_dom"/>
</dbReference>
<dbReference type="PROSITE" id="PS00137">
    <property type="entry name" value="SUBTILASE_HIS"/>
    <property type="match status" value="1"/>
</dbReference>
<dbReference type="PRINTS" id="PR00723">
    <property type="entry name" value="SUBTILISIN"/>
</dbReference>
<dbReference type="EMBL" id="CAFAAZ010000018">
    <property type="protein sequence ID" value="CAB4828037.1"/>
    <property type="molecule type" value="Genomic_DNA"/>
</dbReference>
<dbReference type="InterPro" id="IPR023828">
    <property type="entry name" value="Peptidase_S8_Ser-AS"/>
</dbReference>
<dbReference type="InterPro" id="IPR015500">
    <property type="entry name" value="Peptidase_S8_subtilisin-rel"/>
</dbReference>
<dbReference type="Gene3D" id="3.40.50.200">
    <property type="entry name" value="Peptidase S8/S53 domain"/>
    <property type="match status" value="1"/>
</dbReference>
<feature type="domain" description="Peptidase S8/S53" evidence="5">
    <location>
        <begin position="155"/>
        <end position="429"/>
    </location>
</feature>
<feature type="domain" description="Fervidolysin-like N-terminal prodomain" evidence="6">
    <location>
        <begin position="22"/>
        <end position="105"/>
    </location>
</feature>
<dbReference type="Pfam" id="PF22148">
    <property type="entry name" value="Fervidolysin_NPro-like"/>
    <property type="match status" value="1"/>
</dbReference>
<dbReference type="Gene3D" id="2.60.40.10">
    <property type="entry name" value="Immunoglobulins"/>
    <property type="match status" value="2"/>
</dbReference>
<keyword evidence="2" id="KW-0645">Protease</keyword>
<dbReference type="InterPro" id="IPR013783">
    <property type="entry name" value="Ig-like_fold"/>
</dbReference>
<dbReference type="PANTHER" id="PTHR43806:SF11">
    <property type="entry name" value="CEREVISIN-RELATED"/>
    <property type="match status" value="1"/>
</dbReference>
<dbReference type="GO" id="GO:0004252">
    <property type="term" value="F:serine-type endopeptidase activity"/>
    <property type="evidence" value="ECO:0007669"/>
    <property type="project" value="InterPro"/>
</dbReference>
<gene>
    <name evidence="7" type="ORF">UFOPK3128_01324</name>
</gene>
<sequence>MVLATLTVLLSSVISFSASAEDDSKEKIREDHAFDQLIIGYTDQGTTTEKIAIREKSRRDVSATSYESISPRDSRTEVIKLGKNISVEEAIKRLKGQPGIRFVEPDYIVHALAVSTDPYFTNGSLWGMYGPGPTPANQFGSNAASAWAQGYVGNSNVAVGVVDEGIQVLHPDLVGNIWQNAAEVNGRAGFDDDGNGYVDDINGWNFVNNNGTVYGGGTLDAHGTHVSGTIGAKANNGAGVVGVNWNVNIISAKFLGATSGTTSNAIKAIDYLTDLKRRNLANIVAINNSWGGGGFSQALLDAINRAGDQNILFVAAAGNSSSNNDSVASYPSNYLCDNSNTRGWDCVIAVASINSAGARSAFSSFGATTVDLGAPGEGIFSSVPGGYASNSGTSMATPHVTGAAAICESINPALSGKQIRDAILSTAVRTPTPSLSTSTVTRGRLNVGLMADVCKNGISIALTFAGASNPITLAPGVVGTAYSQKILTLNGTGLNTWSVNSGVSPSILPPGLTLLGGVISGTPTTAGSFTPTITVADGLTTISSQVNITVTSSPPGAFTLSAPANLATRQNVPVTLSWGASTNATEYQYCIATASGCLPTISTGTNRSVSVSGLTATTRYFWTVRSKNAAGLFTTTSSGYRSFTTR</sequence>
<protein>
    <submittedName>
        <fullName evidence="7">Unannotated protein</fullName>
    </submittedName>
</protein>
<name>A0A6J7A558_9ZZZZ</name>
<dbReference type="InterPro" id="IPR022398">
    <property type="entry name" value="Peptidase_S8_His-AS"/>
</dbReference>
<dbReference type="AlphaFoldDB" id="A0A6J7A558"/>
<keyword evidence="3" id="KW-0378">Hydrolase</keyword>
<dbReference type="PROSITE" id="PS00138">
    <property type="entry name" value="SUBTILASE_SER"/>
    <property type="match status" value="1"/>
</dbReference>
<dbReference type="InterPro" id="IPR054399">
    <property type="entry name" value="Fervidolysin-like_N_prodom"/>
</dbReference>
<accession>A0A6J7A558</accession>
<evidence type="ECO:0000256" key="2">
    <source>
        <dbReference type="ARBA" id="ARBA00022670"/>
    </source>
</evidence>
<reference evidence="7" key="1">
    <citation type="submission" date="2020-05" db="EMBL/GenBank/DDBJ databases">
        <authorList>
            <person name="Chiriac C."/>
            <person name="Salcher M."/>
            <person name="Ghai R."/>
            <person name="Kavagutti S V."/>
        </authorList>
    </citation>
    <scope>NUCLEOTIDE SEQUENCE</scope>
</reference>
<dbReference type="InterPro" id="IPR000209">
    <property type="entry name" value="Peptidase_S8/S53_dom"/>
</dbReference>
<evidence type="ECO:0000259" key="6">
    <source>
        <dbReference type="Pfam" id="PF22148"/>
    </source>
</evidence>
<dbReference type="InterPro" id="IPR036852">
    <property type="entry name" value="Peptidase_S8/S53_dom_sf"/>
</dbReference>
<dbReference type="GO" id="GO:0006508">
    <property type="term" value="P:proteolysis"/>
    <property type="evidence" value="ECO:0007669"/>
    <property type="project" value="UniProtKB-KW"/>
</dbReference>
<dbReference type="Pfam" id="PF00082">
    <property type="entry name" value="Peptidase_S8"/>
    <property type="match status" value="1"/>
</dbReference>
<evidence type="ECO:0000256" key="3">
    <source>
        <dbReference type="ARBA" id="ARBA00022801"/>
    </source>
</evidence>
<dbReference type="PROSITE" id="PS51892">
    <property type="entry name" value="SUBTILASE"/>
    <property type="match status" value="1"/>
</dbReference>
<keyword evidence="4" id="KW-0720">Serine protease</keyword>